<dbReference type="Pfam" id="PF00145">
    <property type="entry name" value="DNA_methylase"/>
    <property type="match status" value="1"/>
</dbReference>
<dbReference type="Gene3D" id="3.40.50.150">
    <property type="entry name" value="Vaccinia Virus protein VP39"/>
    <property type="match status" value="1"/>
</dbReference>
<evidence type="ECO:0000256" key="3">
    <source>
        <dbReference type="ARBA" id="ARBA00022679"/>
    </source>
</evidence>
<protein>
    <recommendedName>
        <fullName evidence="1">DNA (cytosine-5-)-methyltransferase</fullName>
        <ecNumber evidence="1">2.1.1.37</ecNumber>
    </recommendedName>
</protein>
<dbReference type="InterPro" id="IPR018117">
    <property type="entry name" value="C5_DNA_meth_AS"/>
</dbReference>
<dbReference type="EMBL" id="KZ998887">
    <property type="protein sequence ID" value="RKO85641.1"/>
    <property type="molecule type" value="Genomic_DNA"/>
</dbReference>
<dbReference type="PANTHER" id="PTHR10629">
    <property type="entry name" value="CYTOSINE-SPECIFIC METHYLTRANSFERASE"/>
    <property type="match status" value="1"/>
</dbReference>
<evidence type="ECO:0000256" key="5">
    <source>
        <dbReference type="PROSITE-ProRule" id="PRU01016"/>
    </source>
</evidence>
<dbReference type="PANTHER" id="PTHR10629:SF52">
    <property type="entry name" value="DNA (CYTOSINE-5)-METHYLTRANSFERASE 1"/>
    <property type="match status" value="1"/>
</dbReference>
<dbReference type="EC" id="2.1.1.37" evidence="1"/>
<dbReference type="InterPro" id="IPR029063">
    <property type="entry name" value="SAM-dependent_MTases_sf"/>
</dbReference>
<dbReference type="GO" id="GO:0003886">
    <property type="term" value="F:DNA (cytosine-5-)-methyltransferase activity"/>
    <property type="evidence" value="ECO:0007669"/>
    <property type="project" value="UniProtKB-EC"/>
</dbReference>
<keyword evidence="3 5" id="KW-0808">Transferase</keyword>
<dbReference type="GO" id="GO:0005634">
    <property type="term" value="C:nucleus"/>
    <property type="evidence" value="ECO:0007669"/>
    <property type="project" value="TreeGrafter"/>
</dbReference>
<feature type="active site" evidence="5">
    <location>
        <position position="52"/>
    </location>
</feature>
<keyword evidence="4 5" id="KW-0949">S-adenosyl-L-methionine</keyword>
<evidence type="ECO:0000313" key="6">
    <source>
        <dbReference type="EMBL" id="RKO85641.1"/>
    </source>
</evidence>
<dbReference type="OrthoDB" id="5376140at2759"/>
<feature type="non-terminal residue" evidence="6">
    <location>
        <position position="1"/>
    </location>
</feature>
<organism evidence="6 7">
    <name type="scientific">Blyttiomyces helicus</name>
    <dbReference type="NCBI Taxonomy" id="388810"/>
    <lineage>
        <taxon>Eukaryota</taxon>
        <taxon>Fungi</taxon>
        <taxon>Fungi incertae sedis</taxon>
        <taxon>Chytridiomycota</taxon>
        <taxon>Chytridiomycota incertae sedis</taxon>
        <taxon>Chytridiomycetes</taxon>
        <taxon>Chytridiomycetes incertae sedis</taxon>
        <taxon>Blyttiomyces</taxon>
    </lineage>
</organism>
<evidence type="ECO:0000256" key="1">
    <source>
        <dbReference type="ARBA" id="ARBA00011975"/>
    </source>
</evidence>
<accession>A0A4P9W0H7</accession>
<dbReference type="Gene3D" id="3.90.120.10">
    <property type="entry name" value="DNA Methylase, subunit A, domain 2"/>
    <property type="match status" value="2"/>
</dbReference>
<keyword evidence="2 5" id="KW-0489">Methyltransferase</keyword>
<dbReference type="InterPro" id="IPR031303">
    <property type="entry name" value="C5_meth_CS"/>
</dbReference>
<comment type="similarity">
    <text evidence="5">Belongs to the class I-like SAM-binding methyltransferase superfamily. C5-methyltransferase family.</text>
</comment>
<dbReference type="PRINTS" id="PR00105">
    <property type="entry name" value="C5METTRFRASE"/>
</dbReference>
<dbReference type="PROSITE" id="PS00094">
    <property type="entry name" value="C5_MTASE_1"/>
    <property type="match status" value="1"/>
</dbReference>
<sequence length="446" mass="49647">VHNQCANLLLQRAIDKHENNKTLPVAYDFDGGKLVDLPPRGSIDFIYGGPPCQGFSGINRFKKADDIKNTLIATMVSYADFYRPDYFLLENVRGLLATRLGGKQEGNKVVGGVELGVVKFILRSLHALGYQTRICIQQAGNQNLAQSRRRFLVWGAKRGCNLPIFPQPTTCFPMTGSLVITMKLKGNQTIKYDPVKRSRGHAPLPAVTVWDALSDLPAFEYVNPHEKSKAVDPLESKVFANVGVVEKVDTRGLAKNMPIGRWEREYEAEPLSAFQRRMRTRSKKIVGHVTRPFGKETVERIASVAMFPKADHRSLPEPLKPWCLSSKDSAAARHNGWPGLFGRLSFNGHFSTALTAIEPMGKQGTVIHPSQRRVITLREHARQQGFPDHFIFRADMDNSVNMEKIKDMHRQVGNAVPPTLAYAIGMGLADAVLRNANEGVGWGEEV</sequence>
<dbReference type="InterPro" id="IPR001525">
    <property type="entry name" value="C5_MeTfrase"/>
</dbReference>
<dbReference type="InterPro" id="IPR050390">
    <property type="entry name" value="C5-Methyltransferase"/>
</dbReference>
<dbReference type="AlphaFoldDB" id="A0A4P9W0H7"/>
<evidence type="ECO:0000256" key="2">
    <source>
        <dbReference type="ARBA" id="ARBA00022603"/>
    </source>
</evidence>
<dbReference type="SUPFAM" id="SSF53335">
    <property type="entry name" value="S-adenosyl-L-methionine-dependent methyltransferases"/>
    <property type="match status" value="1"/>
</dbReference>
<dbReference type="GO" id="GO:0032259">
    <property type="term" value="P:methylation"/>
    <property type="evidence" value="ECO:0007669"/>
    <property type="project" value="UniProtKB-KW"/>
</dbReference>
<reference evidence="7" key="1">
    <citation type="journal article" date="2018" name="Nat. Microbiol.">
        <title>Leveraging single-cell genomics to expand the fungal tree of life.</title>
        <authorList>
            <person name="Ahrendt S.R."/>
            <person name="Quandt C.A."/>
            <person name="Ciobanu D."/>
            <person name="Clum A."/>
            <person name="Salamov A."/>
            <person name="Andreopoulos B."/>
            <person name="Cheng J.F."/>
            <person name="Woyke T."/>
            <person name="Pelin A."/>
            <person name="Henrissat B."/>
            <person name="Reynolds N.K."/>
            <person name="Benny G.L."/>
            <person name="Smith M.E."/>
            <person name="James T.Y."/>
            <person name="Grigoriev I.V."/>
        </authorList>
    </citation>
    <scope>NUCLEOTIDE SEQUENCE [LARGE SCALE GENOMIC DNA]</scope>
</reference>
<dbReference type="GO" id="GO:0044027">
    <property type="term" value="P:negative regulation of gene expression via chromosomal CpG island methylation"/>
    <property type="evidence" value="ECO:0007669"/>
    <property type="project" value="TreeGrafter"/>
</dbReference>
<evidence type="ECO:0000313" key="7">
    <source>
        <dbReference type="Proteomes" id="UP000269721"/>
    </source>
</evidence>
<proteinExistence type="inferred from homology"/>
<keyword evidence="7" id="KW-1185">Reference proteome</keyword>
<dbReference type="GO" id="GO:0003677">
    <property type="term" value="F:DNA binding"/>
    <property type="evidence" value="ECO:0007669"/>
    <property type="project" value="TreeGrafter"/>
</dbReference>
<dbReference type="PROSITE" id="PS51679">
    <property type="entry name" value="SAM_MT_C5"/>
    <property type="match status" value="1"/>
</dbReference>
<name>A0A4P9W0H7_9FUNG</name>
<evidence type="ECO:0000256" key="4">
    <source>
        <dbReference type="ARBA" id="ARBA00022691"/>
    </source>
</evidence>
<gene>
    <name evidence="6" type="ORF">BDK51DRAFT_32251</name>
</gene>
<dbReference type="PROSITE" id="PS00095">
    <property type="entry name" value="C5_MTASE_2"/>
    <property type="match status" value="1"/>
</dbReference>
<dbReference type="Proteomes" id="UP000269721">
    <property type="component" value="Unassembled WGS sequence"/>
</dbReference>